<dbReference type="Proteomes" id="UP000030982">
    <property type="component" value="Unassembled WGS sequence"/>
</dbReference>
<evidence type="ECO:0000313" key="3">
    <source>
        <dbReference type="Proteomes" id="UP000030982"/>
    </source>
</evidence>
<evidence type="ECO:0000313" key="2">
    <source>
        <dbReference type="EMBL" id="KHL03792.1"/>
    </source>
</evidence>
<comment type="caution">
    <text evidence="2">The sequence shown here is derived from an EMBL/GenBank/DDBJ whole genome shotgun (WGS) entry which is preliminary data.</text>
</comment>
<feature type="transmembrane region" description="Helical" evidence="1">
    <location>
        <begin position="75"/>
        <end position="100"/>
    </location>
</feature>
<accession>A0A0B2APB5</accession>
<sequence>MQFLVVLAHVAVAALIVWWTRRSWASKPTLAQRLEQAGFKAGVGLILDFLVAGNVANIGGVPVPHDVYDVVMAGVYVFLFAAAALYLATFVAGIIGGIRAREAMRLSGHPVPPRLRAPWKIALGTAAAAFFLFLGAMFVAQMWLYTARQAFPLDPRLGDGRLPQEWIIGGGIGFWAAVALAWAVQHVRIWKAEREYAQLTTGIEHRLEEQRRSLLADAEGEA</sequence>
<gene>
    <name evidence="2" type="ORF">LK10_08360</name>
</gene>
<feature type="transmembrane region" description="Helical" evidence="1">
    <location>
        <begin position="166"/>
        <end position="184"/>
    </location>
</feature>
<evidence type="ECO:0000256" key="1">
    <source>
        <dbReference type="SAM" id="Phobius"/>
    </source>
</evidence>
<keyword evidence="3" id="KW-1185">Reference proteome</keyword>
<dbReference type="AlphaFoldDB" id="A0A0B2APB5"/>
<dbReference type="RefSeq" id="WP_043122284.1">
    <property type="nucleotide sequence ID" value="NZ_JTDL01000094.1"/>
</dbReference>
<feature type="transmembrane region" description="Helical" evidence="1">
    <location>
        <begin position="121"/>
        <end position="146"/>
    </location>
</feature>
<dbReference type="EMBL" id="JTDL01000094">
    <property type="protein sequence ID" value="KHL03792.1"/>
    <property type="molecule type" value="Genomic_DNA"/>
</dbReference>
<name>A0A0B2APB5_9MICC</name>
<organism evidence="2 3">
    <name type="scientific">Sinomonas humi</name>
    <dbReference type="NCBI Taxonomy" id="1338436"/>
    <lineage>
        <taxon>Bacteria</taxon>
        <taxon>Bacillati</taxon>
        <taxon>Actinomycetota</taxon>
        <taxon>Actinomycetes</taxon>
        <taxon>Micrococcales</taxon>
        <taxon>Micrococcaceae</taxon>
        <taxon>Sinomonas</taxon>
    </lineage>
</organism>
<proteinExistence type="predicted"/>
<protein>
    <submittedName>
        <fullName evidence="2">Uncharacterized protein</fullName>
    </submittedName>
</protein>
<reference evidence="2 3" key="1">
    <citation type="submission" date="2014-09" db="EMBL/GenBank/DDBJ databases">
        <title>Genome sequence of Sinomonas sp. MUSC 117.</title>
        <authorList>
            <person name="Lee L.-H."/>
        </authorList>
    </citation>
    <scope>NUCLEOTIDE SEQUENCE [LARGE SCALE GENOMIC DNA]</scope>
    <source>
        <strain evidence="2 3">MUSC 117</strain>
    </source>
</reference>
<keyword evidence="1" id="KW-0812">Transmembrane</keyword>
<keyword evidence="1" id="KW-1133">Transmembrane helix</keyword>
<keyword evidence="1" id="KW-0472">Membrane</keyword>